<dbReference type="Proteomes" id="UP000275571">
    <property type="component" value="Plasmid lp32-A"/>
</dbReference>
<name>A0A386PNT0_9SPIR</name>
<geneLocation type="plasmid" evidence="2">
    <name>lp32-a</name>
</geneLocation>
<accession>A0A386PNT0</accession>
<organism evidence="1 2">
    <name type="scientific">Borrelia turcica IST7</name>
    <dbReference type="NCBI Taxonomy" id="1104446"/>
    <lineage>
        <taxon>Bacteria</taxon>
        <taxon>Pseudomonadati</taxon>
        <taxon>Spirochaetota</taxon>
        <taxon>Spirochaetia</taxon>
        <taxon>Spirochaetales</taxon>
        <taxon>Borreliaceae</taxon>
        <taxon>Borrelia</taxon>
    </lineage>
</organism>
<dbReference type="RefSeq" id="WP_120104828.1">
    <property type="nucleotide sequence ID" value="NZ_CP028886.1"/>
</dbReference>
<reference evidence="1 2" key="1">
    <citation type="journal article" date="2018" name="Infect. Genet. Evol.">
        <title>Genome-wide analysis of Borrelia turcica and 'Candidatus Borrelia tachyglossi' shows relapsing fever-like genomes with unique genomic links to Lyme disease Borrelia.</title>
        <authorList>
            <person name="Gofton A.W."/>
            <person name="Margos G."/>
            <person name="Fingerle V."/>
            <person name="Hepner S."/>
            <person name="Loh S.M."/>
            <person name="Ryan U."/>
            <person name="Irwin P."/>
            <person name="Oskam C.L."/>
        </authorList>
    </citation>
    <scope>NUCLEOTIDE SEQUENCE [LARGE SCALE GENOMIC DNA]</scope>
    <source>
        <strain evidence="1 2">IST7</strain>
        <plasmid evidence="1">lp32-A</plasmid>
    </source>
</reference>
<proteinExistence type="predicted"/>
<dbReference type="KEGG" id="btur:DB313_05250"/>
<evidence type="ECO:0000313" key="2">
    <source>
        <dbReference type="Proteomes" id="UP000275571"/>
    </source>
</evidence>
<keyword evidence="1" id="KW-0614">Plasmid</keyword>
<dbReference type="EMBL" id="CP028886">
    <property type="protein sequence ID" value="AYE36908.1"/>
    <property type="molecule type" value="Genomic_DNA"/>
</dbReference>
<protein>
    <submittedName>
        <fullName evidence="1">Uncharacterized protein</fullName>
    </submittedName>
</protein>
<keyword evidence="2" id="KW-1185">Reference proteome</keyword>
<evidence type="ECO:0000313" key="1">
    <source>
        <dbReference type="EMBL" id="AYE36908.1"/>
    </source>
</evidence>
<gene>
    <name evidence="1" type="ORF">DB313_05250</name>
</gene>
<sequence>MFKFLRNLFENIKIKVTSYKLVTPNRLAKIIKYEYLGNKIIFKTRIYENWFNSLSSVEKQFILKNKSKKFKNSYNTISYLFEYLLLFSKSKDLYYKNFLFYNEIKDKFNLSNSIEKENLVISNIEYMLSLFDKDFSYIKKSVKSYYYRYSIAKNKVVKNKVAIIDNKNSNRLCLFEIKGKELQYEN</sequence>
<dbReference type="AlphaFoldDB" id="A0A386PNT0"/>